<dbReference type="Proteomes" id="UP000673691">
    <property type="component" value="Unassembled WGS sequence"/>
</dbReference>
<feature type="region of interest" description="Disordered" evidence="1">
    <location>
        <begin position="137"/>
        <end position="164"/>
    </location>
</feature>
<gene>
    <name evidence="2" type="ORF">BJ554DRAFT_6031</name>
</gene>
<feature type="compositionally biased region" description="Basic and acidic residues" evidence="1">
    <location>
        <begin position="137"/>
        <end position="152"/>
    </location>
</feature>
<protein>
    <submittedName>
        <fullName evidence="2">Uncharacterized protein</fullName>
    </submittedName>
</protein>
<dbReference type="EMBL" id="JAEFCI010003226">
    <property type="protein sequence ID" value="KAG5461725.1"/>
    <property type="molecule type" value="Genomic_DNA"/>
</dbReference>
<accession>A0A8H7ZYK9</accession>
<sequence length="268" mass="29763">MHGTAYAPMGAESFSVPNAREDIYFKPKLARQLPESFRAVTVGRRRPVRRKARNDHCRETEVTRDTGKAKHTQAQPGEKDRVTFVVTTALKTLDMADDGRMERLLVLFSVRIRVLFVELQSPEAFVHVHAELRDRLVPHSDPDDDRDRELRRSHVPGGSRTRAVVASRPAAVGGAHYRHAAAAVLVVLLDRRHLRESRRAGRAAIGGFHLGKVRFARVRRCGAGVDQGGMGETSPGGVRRSRAGGVRRQSKQSIIAPLMKHSAPLGFR</sequence>
<comment type="caution">
    <text evidence="2">The sequence shown here is derived from an EMBL/GenBank/DDBJ whole genome shotgun (WGS) entry which is preliminary data.</text>
</comment>
<organism evidence="2 3">
    <name type="scientific">Olpidium bornovanus</name>
    <dbReference type="NCBI Taxonomy" id="278681"/>
    <lineage>
        <taxon>Eukaryota</taxon>
        <taxon>Fungi</taxon>
        <taxon>Fungi incertae sedis</taxon>
        <taxon>Olpidiomycota</taxon>
        <taxon>Olpidiomycotina</taxon>
        <taxon>Olpidiomycetes</taxon>
        <taxon>Olpidiales</taxon>
        <taxon>Olpidiaceae</taxon>
        <taxon>Olpidium</taxon>
    </lineage>
</organism>
<feature type="compositionally biased region" description="Basic and acidic residues" evidence="1">
    <location>
        <begin position="54"/>
        <end position="68"/>
    </location>
</feature>
<keyword evidence="3" id="KW-1185">Reference proteome</keyword>
<evidence type="ECO:0000256" key="1">
    <source>
        <dbReference type="SAM" id="MobiDB-lite"/>
    </source>
</evidence>
<evidence type="ECO:0000313" key="3">
    <source>
        <dbReference type="Proteomes" id="UP000673691"/>
    </source>
</evidence>
<evidence type="ECO:0000313" key="2">
    <source>
        <dbReference type="EMBL" id="KAG5461725.1"/>
    </source>
</evidence>
<feature type="region of interest" description="Disordered" evidence="1">
    <location>
        <begin position="48"/>
        <end position="77"/>
    </location>
</feature>
<reference evidence="2 3" key="1">
    <citation type="journal article" name="Sci. Rep.">
        <title>Genome-scale phylogenetic analyses confirm Olpidium as the closest living zoosporic fungus to the non-flagellated, terrestrial fungi.</title>
        <authorList>
            <person name="Chang Y."/>
            <person name="Rochon D."/>
            <person name="Sekimoto S."/>
            <person name="Wang Y."/>
            <person name="Chovatia M."/>
            <person name="Sandor L."/>
            <person name="Salamov A."/>
            <person name="Grigoriev I.V."/>
            <person name="Stajich J.E."/>
            <person name="Spatafora J.W."/>
        </authorList>
    </citation>
    <scope>NUCLEOTIDE SEQUENCE [LARGE SCALE GENOMIC DNA]</scope>
    <source>
        <strain evidence="2">S191</strain>
    </source>
</reference>
<feature type="region of interest" description="Disordered" evidence="1">
    <location>
        <begin position="226"/>
        <end position="251"/>
    </location>
</feature>
<dbReference type="AlphaFoldDB" id="A0A8H7ZYK9"/>
<proteinExistence type="predicted"/>
<name>A0A8H7ZYK9_9FUNG</name>